<dbReference type="OrthoDB" id="25818at2759"/>
<keyword evidence="1" id="KW-0012">Acyltransferase</keyword>
<gene>
    <name evidence="1" type="ORF">TraAM80_02808</name>
</gene>
<proteinExistence type="predicted"/>
<dbReference type="Proteomes" id="UP000283634">
    <property type="component" value="Unassembled WGS sequence"/>
</dbReference>
<dbReference type="GO" id="GO:0009001">
    <property type="term" value="F:serine O-acetyltransferase activity"/>
    <property type="evidence" value="ECO:0007669"/>
    <property type="project" value="UniProtKB-EC"/>
</dbReference>
<dbReference type="EMBL" id="MKGL01000070">
    <property type="protein sequence ID" value="RNF08235.1"/>
    <property type="molecule type" value="Genomic_DNA"/>
</dbReference>
<sequence length="188" mass="20408">MLTYDVACTSLSEVALYRPAIHCTLHQHTAHALHKLSAPNNLMRLLTKIAYSMTGTNIYTATPIGHHFFPLMMVPGIVIGSTVIIGDHVSIYHEATLGVVSFPVDQEIGKKIRSLPRHLIIMGRVVLYANAPVLVRIRTGEDGVIGANFGVVKSLSTPLSSPSLHALSREKLLAPGMALLMGRLGIWQ</sequence>
<dbReference type="Gene3D" id="2.160.10.10">
    <property type="entry name" value="Hexapeptide repeat proteins"/>
    <property type="match status" value="1"/>
</dbReference>
<dbReference type="SUPFAM" id="SSF51161">
    <property type="entry name" value="Trimeric LpxA-like enzymes"/>
    <property type="match status" value="1"/>
</dbReference>
<keyword evidence="1" id="KW-0808">Transferase</keyword>
<dbReference type="PANTHER" id="PTHR42811">
    <property type="entry name" value="SERINE ACETYLTRANSFERASE"/>
    <property type="match status" value="1"/>
</dbReference>
<dbReference type="AlphaFoldDB" id="A0A422NRX3"/>
<dbReference type="RefSeq" id="XP_029240273.1">
    <property type="nucleotide sequence ID" value="XM_029379799.1"/>
</dbReference>
<reference evidence="1 2" key="1">
    <citation type="journal article" date="2018" name="BMC Genomics">
        <title>Genomic comparison of Trypanosoma conorhini and Trypanosoma rangeli to Trypanosoma cruzi strains of high and low virulence.</title>
        <authorList>
            <person name="Bradwell K.R."/>
            <person name="Koparde V.N."/>
            <person name="Matveyev A.V."/>
            <person name="Serrano M.G."/>
            <person name="Alves J.M."/>
            <person name="Parikh H."/>
            <person name="Huang B."/>
            <person name="Lee V."/>
            <person name="Espinosa-Alvarez O."/>
            <person name="Ortiz P.A."/>
            <person name="Costa-Martins A.G."/>
            <person name="Teixeira M.M."/>
            <person name="Buck G.A."/>
        </authorList>
    </citation>
    <scope>NUCLEOTIDE SEQUENCE [LARGE SCALE GENOMIC DNA]</scope>
    <source>
        <strain evidence="1 2">AM80</strain>
    </source>
</reference>
<dbReference type="InterPro" id="IPR011004">
    <property type="entry name" value="Trimer_LpxA-like_sf"/>
</dbReference>
<dbReference type="EC" id="2.3.1.30" evidence="1"/>
<protein>
    <submittedName>
        <fullName evidence="1">Putative serine acetyltransferase</fullName>
        <ecNumber evidence="1">2.3.1.30</ecNumber>
    </submittedName>
</protein>
<keyword evidence="2" id="KW-1185">Reference proteome</keyword>
<name>A0A422NRX3_TRYRA</name>
<dbReference type="Gene3D" id="1.10.3130.10">
    <property type="entry name" value="serine acetyltransferase, domain 1"/>
    <property type="match status" value="1"/>
</dbReference>
<accession>A0A422NRX3</accession>
<evidence type="ECO:0000313" key="2">
    <source>
        <dbReference type="Proteomes" id="UP000283634"/>
    </source>
</evidence>
<comment type="caution">
    <text evidence="1">The sequence shown here is derived from an EMBL/GenBank/DDBJ whole genome shotgun (WGS) entry which is preliminary data.</text>
</comment>
<evidence type="ECO:0000313" key="1">
    <source>
        <dbReference type="EMBL" id="RNF08235.1"/>
    </source>
</evidence>
<dbReference type="GeneID" id="40326741"/>
<organism evidence="1 2">
    <name type="scientific">Trypanosoma rangeli</name>
    <dbReference type="NCBI Taxonomy" id="5698"/>
    <lineage>
        <taxon>Eukaryota</taxon>
        <taxon>Discoba</taxon>
        <taxon>Euglenozoa</taxon>
        <taxon>Kinetoplastea</taxon>
        <taxon>Metakinetoplastina</taxon>
        <taxon>Trypanosomatida</taxon>
        <taxon>Trypanosomatidae</taxon>
        <taxon>Trypanosoma</taxon>
        <taxon>Herpetosoma</taxon>
    </lineage>
</organism>
<dbReference type="InterPro" id="IPR042122">
    <property type="entry name" value="Ser_AcTrfase_N_sf"/>
</dbReference>